<comment type="caution">
    <text evidence="3">The sequence shown here is derived from an EMBL/GenBank/DDBJ whole genome shotgun (WGS) entry which is preliminary data.</text>
</comment>
<accession>A0A199VLW2</accession>
<dbReference type="PANTHER" id="PTHR31351:SF2">
    <property type="entry name" value="PHOSPHOINOSITIDE BINDING PROTEIN"/>
    <property type="match status" value="1"/>
</dbReference>
<dbReference type="InterPro" id="IPR040269">
    <property type="entry name" value="VAB"/>
</dbReference>
<feature type="domain" description="Pleckstrin-like plant" evidence="2">
    <location>
        <begin position="489"/>
        <end position="534"/>
    </location>
</feature>
<dbReference type="EMBL" id="LSRQ01001473">
    <property type="protein sequence ID" value="OAY77715.1"/>
    <property type="molecule type" value="Genomic_DNA"/>
</dbReference>
<evidence type="ECO:0000313" key="4">
    <source>
        <dbReference type="Proteomes" id="UP000092600"/>
    </source>
</evidence>
<dbReference type="InterPro" id="IPR013666">
    <property type="entry name" value="PH_pln"/>
</dbReference>
<protein>
    <submittedName>
        <fullName evidence="3">VAN3-binding protein</fullName>
    </submittedName>
</protein>
<organism evidence="3 4">
    <name type="scientific">Ananas comosus</name>
    <name type="common">Pineapple</name>
    <name type="synonym">Ananas ananas</name>
    <dbReference type="NCBI Taxonomy" id="4615"/>
    <lineage>
        <taxon>Eukaryota</taxon>
        <taxon>Viridiplantae</taxon>
        <taxon>Streptophyta</taxon>
        <taxon>Embryophyta</taxon>
        <taxon>Tracheophyta</taxon>
        <taxon>Spermatophyta</taxon>
        <taxon>Magnoliopsida</taxon>
        <taxon>Liliopsida</taxon>
        <taxon>Poales</taxon>
        <taxon>Bromeliaceae</taxon>
        <taxon>Bromelioideae</taxon>
        <taxon>Ananas</taxon>
    </lineage>
</organism>
<dbReference type="Proteomes" id="UP000092600">
    <property type="component" value="Unassembled WGS sequence"/>
</dbReference>
<dbReference type="Pfam" id="PF08458">
    <property type="entry name" value="PH_2"/>
    <property type="match status" value="2"/>
</dbReference>
<evidence type="ECO:0000313" key="3">
    <source>
        <dbReference type="EMBL" id="OAY77715.1"/>
    </source>
</evidence>
<dbReference type="PANTHER" id="PTHR31351">
    <property type="entry name" value="EXPRESSED PROTEIN"/>
    <property type="match status" value="1"/>
</dbReference>
<sequence>MPSGFEGITVGLRSSASLSAHADARITTPMCQERRIAWQVSALQFRELDLSKFLHQSCQDVATPPFQSASSVMALTSRSVFLGDFKCCVYTLRIRITVGSSDSCRKIKMEEEKYADYVRSVRMASWTTSNFDARPAQEASATQFEAEAMMVLWLLWRSDLCTENRKNRLEEITDMERCSYHNMTQHHLSKSPSQRLENIVEEDAEEVEEEKEDDIAGGGLITSCRVASLRPPETPTETMEFLARSWSLSAVEISKALTLLESRDQIVNPETKKLQGVVSSPAAEDTVSHESRPKIALQLPVATEKAVGVSPPISPRDNIEMKLLRAGARAKTMGGWLKEQKEKKRAEARTRNAQSYAATSVAGVAAAVAAVVAGAVFSSDGSDSNDRSAKMAAAIASAATLVASHCVEMAQVMGAGHDQIATAVRSAVNAQTCGDIMALTAGAATALRGAATLRARLHREIQGIAALIGEEKGSEKYSSPLVFVSRGGELLKLTRKGVLHWKQVSVYINSSLQVVVKMKSTHMGGTFVKKKKSKTKLINFHIRNSRFRSQFVQISVKDSFSFSGAVIDVCSEIPAWPGRELEDGCDQRAYFGIKTPERLIEFECRNRFDKQLWVEGVRQMLNRNASMNITSLM</sequence>
<feature type="non-terminal residue" evidence="3">
    <location>
        <position position="633"/>
    </location>
</feature>
<name>A0A199VLW2_ANACO</name>
<dbReference type="AlphaFoldDB" id="A0A199VLW2"/>
<evidence type="ECO:0000259" key="2">
    <source>
        <dbReference type="Pfam" id="PF08458"/>
    </source>
</evidence>
<proteinExistence type="predicted"/>
<dbReference type="STRING" id="4615.A0A199VLW2"/>
<evidence type="ECO:0000259" key="1">
    <source>
        <dbReference type="Pfam" id="PF05703"/>
    </source>
</evidence>
<feature type="domain" description="VAN3-binding protein-like auxin canalisation" evidence="1">
    <location>
        <begin position="232"/>
        <end position="472"/>
    </location>
</feature>
<dbReference type="InterPro" id="IPR008546">
    <property type="entry name" value="VAN3-bd-like_auxin_canal"/>
</dbReference>
<feature type="domain" description="Pleckstrin-like plant" evidence="2">
    <location>
        <begin position="565"/>
        <end position="623"/>
    </location>
</feature>
<dbReference type="Pfam" id="PF05703">
    <property type="entry name" value="Auxin_canalis"/>
    <property type="match status" value="1"/>
</dbReference>
<gene>
    <name evidence="3" type="ORF">ACMD2_16297</name>
</gene>
<reference evidence="3 4" key="1">
    <citation type="journal article" date="2016" name="DNA Res.">
        <title>The draft genome of MD-2 pineapple using hybrid error correction of long reads.</title>
        <authorList>
            <person name="Redwan R.M."/>
            <person name="Saidin A."/>
            <person name="Kumar S.V."/>
        </authorList>
    </citation>
    <scope>NUCLEOTIDE SEQUENCE [LARGE SCALE GENOMIC DNA]</scope>
    <source>
        <strain evidence="4">cv. MD2</strain>
        <tissue evidence="3">Leaf</tissue>
    </source>
</reference>